<name>A0A2S0MW89_9BURK</name>
<dbReference type="InterPro" id="IPR000719">
    <property type="entry name" value="Prot_kinase_dom"/>
</dbReference>
<organism evidence="7 8">
    <name type="scientific">Simplicispira suum</name>
    <dbReference type="NCBI Taxonomy" id="2109915"/>
    <lineage>
        <taxon>Bacteria</taxon>
        <taxon>Pseudomonadati</taxon>
        <taxon>Pseudomonadota</taxon>
        <taxon>Betaproteobacteria</taxon>
        <taxon>Burkholderiales</taxon>
        <taxon>Comamonadaceae</taxon>
        <taxon>Simplicispira</taxon>
    </lineage>
</organism>
<dbReference type="PANTHER" id="PTHR43289">
    <property type="entry name" value="MITOGEN-ACTIVATED PROTEIN KINASE KINASE KINASE 20-RELATED"/>
    <property type="match status" value="1"/>
</dbReference>
<dbReference type="PROSITE" id="PS51833">
    <property type="entry name" value="HDOD"/>
    <property type="match status" value="1"/>
</dbReference>
<keyword evidence="2" id="KW-0547">Nucleotide-binding</keyword>
<dbReference type="CDD" id="cd14014">
    <property type="entry name" value="STKc_PknB_like"/>
    <property type="match status" value="1"/>
</dbReference>
<dbReference type="Gene3D" id="3.30.200.20">
    <property type="entry name" value="Phosphorylase Kinase, domain 1"/>
    <property type="match status" value="1"/>
</dbReference>
<dbReference type="InterPro" id="IPR029016">
    <property type="entry name" value="GAF-like_dom_sf"/>
</dbReference>
<dbReference type="SMART" id="SM00220">
    <property type="entry name" value="S_TKc"/>
    <property type="match status" value="1"/>
</dbReference>
<dbReference type="AlphaFoldDB" id="A0A2S0MW89"/>
<dbReference type="Gene3D" id="1.10.3210.10">
    <property type="entry name" value="Hypothetical protein af1432"/>
    <property type="match status" value="1"/>
</dbReference>
<dbReference type="RefSeq" id="WP_106445153.1">
    <property type="nucleotide sequence ID" value="NZ_CP027669.1"/>
</dbReference>
<dbReference type="Gene3D" id="3.30.450.40">
    <property type="match status" value="1"/>
</dbReference>
<sequence>MKTHIGRFELKRLLGQGAQAQVWLAFDPRLEREVAIKHMKPAPKHALFAVDQWLQEARSVSRLTHPHIVPVFEADVHEQRPYMVFEYVPGQTLAQRLAAQGAIPATQAVPIVQDVLSALVAAHADGVVHRDLKPSNVLLDAHGRARVMDFGIAARMARAPGDAKQPDAAGSPGYMAPEAVRGEAISPLMDVYGAGLLLAELLWGRPLRTGRDVTRVLQQTAAEPLQLPAQLLEGLDDALRAIVLRATAFDPAQRHVGAQPFLDALLKWSGAHRDTASEEAATGARQNSTLDFLLRRMRNKTDFPALSESIGKIQRMAMSDTESISSVTNEILKDVALTNKLLRLVNSAHYARGDSIGTVSRAVVLVGFNGIRNMALSLVLLEHMQDKGNAHLLKEEFLRALMAGSIASELGPTPKEGEEAFIGALFQNLGRMLSQFYFPEEADNIRKLVASPREPINEELAATRVLGIGFEALGLGIAKAWGLPEGIQRCIVRPPGAAPGRVPDDGLERLRWRSRAANEMADAMLQTDAQEVDRRLGQSAQIYQKSLGLNVDEMLAATLTARKRLVELAQAMDISVRPNSRAAQLLQGADAAPEHVLAISTGAQDALAATELQATQKLLVSPSSEQPGKEPVSQTLAAGIQDITNAMVEEFKLSDVLRMILETMFRALEFHRIVFCMREPKSDMLTGRFGLGTGVEGVVRQFRVPMGQVGGQPDLFATICAKGADTLISDASAPRIAERLPDWYRKAAGAPTFLILPLLLKGRAFGMIYADKAELGSLVVDEKELAMLRTLRNQAVMAFRQSSG</sequence>
<gene>
    <name evidence="7" type="ORF">C6571_01620</name>
</gene>
<dbReference type="Pfam" id="PF00069">
    <property type="entry name" value="Pkinase"/>
    <property type="match status" value="1"/>
</dbReference>
<dbReference type="Proteomes" id="UP000239326">
    <property type="component" value="Chromosome"/>
</dbReference>
<keyword evidence="7" id="KW-0723">Serine/threonine-protein kinase</keyword>
<dbReference type="EMBL" id="CP027669">
    <property type="protein sequence ID" value="AVO40160.1"/>
    <property type="molecule type" value="Genomic_DNA"/>
</dbReference>
<dbReference type="SUPFAM" id="SSF109604">
    <property type="entry name" value="HD-domain/PDEase-like"/>
    <property type="match status" value="1"/>
</dbReference>
<dbReference type="GO" id="GO:0005524">
    <property type="term" value="F:ATP binding"/>
    <property type="evidence" value="ECO:0007669"/>
    <property type="project" value="UniProtKB-KW"/>
</dbReference>
<keyword evidence="3 7" id="KW-0418">Kinase</keyword>
<evidence type="ECO:0000313" key="8">
    <source>
        <dbReference type="Proteomes" id="UP000239326"/>
    </source>
</evidence>
<dbReference type="SUPFAM" id="SSF55781">
    <property type="entry name" value="GAF domain-like"/>
    <property type="match status" value="1"/>
</dbReference>
<feature type="domain" description="HDOD" evidence="6">
    <location>
        <begin position="303"/>
        <end position="497"/>
    </location>
</feature>
<keyword evidence="4" id="KW-0067">ATP-binding</keyword>
<protein>
    <submittedName>
        <fullName evidence="7">Serine/threonine protein kinase</fullName>
    </submittedName>
</protein>
<dbReference type="PROSITE" id="PS00108">
    <property type="entry name" value="PROTEIN_KINASE_ST"/>
    <property type="match status" value="1"/>
</dbReference>
<feature type="domain" description="Protein kinase" evidence="5">
    <location>
        <begin position="8"/>
        <end position="266"/>
    </location>
</feature>
<evidence type="ECO:0000256" key="2">
    <source>
        <dbReference type="ARBA" id="ARBA00022741"/>
    </source>
</evidence>
<evidence type="ECO:0000313" key="7">
    <source>
        <dbReference type="EMBL" id="AVO40160.1"/>
    </source>
</evidence>
<dbReference type="InterPro" id="IPR013976">
    <property type="entry name" value="HDOD"/>
</dbReference>
<proteinExistence type="predicted"/>
<dbReference type="Pfam" id="PF01590">
    <property type="entry name" value="GAF"/>
    <property type="match status" value="1"/>
</dbReference>
<dbReference type="SUPFAM" id="SSF56112">
    <property type="entry name" value="Protein kinase-like (PK-like)"/>
    <property type="match status" value="1"/>
</dbReference>
<dbReference type="Gene3D" id="1.10.510.10">
    <property type="entry name" value="Transferase(Phosphotransferase) domain 1"/>
    <property type="match status" value="1"/>
</dbReference>
<evidence type="ECO:0000256" key="3">
    <source>
        <dbReference type="ARBA" id="ARBA00022777"/>
    </source>
</evidence>
<accession>A0A2S0MW89</accession>
<dbReference type="PANTHER" id="PTHR43289:SF34">
    <property type="entry name" value="SERINE_THREONINE-PROTEIN KINASE YBDM-RELATED"/>
    <property type="match status" value="1"/>
</dbReference>
<dbReference type="PROSITE" id="PS50011">
    <property type="entry name" value="PROTEIN_KINASE_DOM"/>
    <property type="match status" value="1"/>
</dbReference>
<dbReference type="InterPro" id="IPR003018">
    <property type="entry name" value="GAF"/>
</dbReference>
<evidence type="ECO:0000256" key="1">
    <source>
        <dbReference type="ARBA" id="ARBA00022679"/>
    </source>
</evidence>
<reference evidence="7 8" key="1">
    <citation type="submission" date="2018-03" db="EMBL/GenBank/DDBJ databases">
        <title>Genome sequencing of Simplicispira sp.</title>
        <authorList>
            <person name="Kim S.-J."/>
            <person name="Heo J."/>
            <person name="Kwon S.-W."/>
        </authorList>
    </citation>
    <scope>NUCLEOTIDE SEQUENCE [LARGE SCALE GENOMIC DNA]</scope>
    <source>
        <strain evidence="7 8">SC1-8</strain>
    </source>
</reference>
<evidence type="ECO:0000259" key="5">
    <source>
        <dbReference type="PROSITE" id="PS50011"/>
    </source>
</evidence>
<keyword evidence="1" id="KW-0808">Transferase</keyword>
<dbReference type="InterPro" id="IPR008271">
    <property type="entry name" value="Ser/Thr_kinase_AS"/>
</dbReference>
<dbReference type="GO" id="GO:0004674">
    <property type="term" value="F:protein serine/threonine kinase activity"/>
    <property type="evidence" value="ECO:0007669"/>
    <property type="project" value="UniProtKB-KW"/>
</dbReference>
<evidence type="ECO:0000256" key="4">
    <source>
        <dbReference type="ARBA" id="ARBA00022840"/>
    </source>
</evidence>
<evidence type="ECO:0000259" key="6">
    <source>
        <dbReference type="PROSITE" id="PS51833"/>
    </source>
</evidence>
<dbReference type="Pfam" id="PF08668">
    <property type="entry name" value="HDOD"/>
    <property type="match status" value="1"/>
</dbReference>
<dbReference type="KEGG" id="simp:C6571_01620"/>
<dbReference type="OrthoDB" id="9791419at2"/>
<dbReference type="InterPro" id="IPR011009">
    <property type="entry name" value="Kinase-like_dom_sf"/>
</dbReference>
<keyword evidence="8" id="KW-1185">Reference proteome</keyword>